<feature type="compositionally biased region" description="Low complexity" evidence="1">
    <location>
        <begin position="239"/>
        <end position="256"/>
    </location>
</feature>
<dbReference type="EMBL" id="CAXITT010000027">
    <property type="protein sequence ID" value="CAL1528078.1"/>
    <property type="molecule type" value="Genomic_DNA"/>
</dbReference>
<feature type="region of interest" description="Disordered" evidence="1">
    <location>
        <begin position="206"/>
        <end position="256"/>
    </location>
</feature>
<protein>
    <submittedName>
        <fullName evidence="2">Uncharacterized protein</fullName>
    </submittedName>
</protein>
<proteinExistence type="predicted"/>
<gene>
    <name evidence="2" type="ORF">GSLYS_00002248001</name>
</gene>
<name>A0AAV2H3G3_LYMST</name>
<feature type="non-terminal residue" evidence="2">
    <location>
        <position position="1"/>
    </location>
</feature>
<evidence type="ECO:0000313" key="2">
    <source>
        <dbReference type="EMBL" id="CAL1528078.1"/>
    </source>
</evidence>
<accession>A0AAV2H3G3</accession>
<dbReference type="AlphaFoldDB" id="A0AAV2H3G3"/>
<feature type="non-terminal residue" evidence="2">
    <location>
        <position position="256"/>
    </location>
</feature>
<feature type="compositionally biased region" description="Polar residues" evidence="1">
    <location>
        <begin position="206"/>
        <end position="230"/>
    </location>
</feature>
<comment type="caution">
    <text evidence="2">The sequence shown here is derived from an EMBL/GenBank/DDBJ whole genome shotgun (WGS) entry which is preliminary data.</text>
</comment>
<organism evidence="2 3">
    <name type="scientific">Lymnaea stagnalis</name>
    <name type="common">Great pond snail</name>
    <name type="synonym">Helix stagnalis</name>
    <dbReference type="NCBI Taxonomy" id="6523"/>
    <lineage>
        <taxon>Eukaryota</taxon>
        <taxon>Metazoa</taxon>
        <taxon>Spiralia</taxon>
        <taxon>Lophotrochozoa</taxon>
        <taxon>Mollusca</taxon>
        <taxon>Gastropoda</taxon>
        <taxon>Heterobranchia</taxon>
        <taxon>Euthyneura</taxon>
        <taxon>Panpulmonata</taxon>
        <taxon>Hygrophila</taxon>
        <taxon>Lymnaeoidea</taxon>
        <taxon>Lymnaeidae</taxon>
        <taxon>Lymnaea</taxon>
    </lineage>
</organism>
<evidence type="ECO:0000256" key="1">
    <source>
        <dbReference type="SAM" id="MobiDB-lite"/>
    </source>
</evidence>
<keyword evidence="3" id="KW-1185">Reference proteome</keyword>
<dbReference type="Proteomes" id="UP001497497">
    <property type="component" value="Unassembled WGS sequence"/>
</dbReference>
<sequence>STSSASLRSLSEVITLSSQNELESSRWVQDLPETECCQGCKTGKFGRENEKIPTNKGKSLSVNLSTIVQKEAKNEKLTFQQVAKRIISEKRHLKLLTSQVTQQNQYYVRVINQLISKLTKKLNVVSAVGSQDQDSDLYHASTSSSFSSDSTNPFLDGVSNSSLISLIDYLLFYPEEVDTLNCKSFELQILIDHLQGLVFEYQTASESDAGQNPHQQYSGQDSGIQFQCIQNEEHMNNVPGDEGTPSEGSSSESTST</sequence>
<evidence type="ECO:0000313" key="3">
    <source>
        <dbReference type="Proteomes" id="UP001497497"/>
    </source>
</evidence>
<reference evidence="2 3" key="1">
    <citation type="submission" date="2024-04" db="EMBL/GenBank/DDBJ databases">
        <authorList>
            <consortium name="Genoscope - CEA"/>
            <person name="William W."/>
        </authorList>
    </citation>
    <scope>NUCLEOTIDE SEQUENCE [LARGE SCALE GENOMIC DNA]</scope>
</reference>